<feature type="transmembrane region" description="Helical" evidence="1">
    <location>
        <begin position="130"/>
        <end position="153"/>
    </location>
</feature>
<keyword evidence="4" id="KW-1185">Reference proteome</keyword>
<feature type="domain" description="Signal transduction histidine kinase internal region" evidence="2">
    <location>
        <begin position="175"/>
        <end position="252"/>
    </location>
</feature>
<organism evidence="3 4">
    <name type="scientific">Chitinophaga jiangningensis</name>
    <dbReference type="NCBI Taxonomy" id="1419482"/>
    <lineage>
        <taxon>Bacteria</taxon>
        <taxon>Pseudomonadati</taxon>
        <taxon>Bacteroidota</taxon>
        <taxon>Chitinophagia</taxon>
        <taxon>Chitinophagales</taxon>
        <taxon>Chitinophagaceae</taxon>
        <taxon>Chitinophaga</taxon>
    </lineage>
</organism>
<sequence length="361" mass="42016">MAGFGPDLCLGDMKYDYLWFTMRKKQSFKISGRIIWLSSLFLGVIVSLPSLIQHQYNIYEVIANSMITFLFSLFVWYFNIYTLPVYTSKEIARGFAVYPLIRNLLVGVAVMFLLSYIQQQILTHINFGPVMLMFEVRGVLINLTFYMFIHLLYQTYQGQRVSIELERSKMDNLAAQFELLRQQVNPHFLFNTLNTLKYMVESGDENSVDFILKLSDFYRFTLENRKSDLIRMSEELKILQAYIYLLKARFEHGFEVDLQVSEAHKSSSVPPFTLQLLVENSIKHNVVAPNKTLYVRIYSEGDYIVVENNVQPKITPESSTGIGLENINERYQHLLGKNIEILPDNKKFIVKLPVIDEDSNN</sequence>
<name>A0A1M7C4T0_9BACT</name>
<dbReference type="AlphaFoldDB" id="A0A1M7C4T0"/>
<dbReference type="InterPro" id="IPR010559">
    <property type="entry name" value="Sig_transdc_His_kin_internal"/>
</dbReference>
<dbReference type="InterPro" id="IPR036890">
    <property type="entry name" value="HATPase_C_sf"/>
</dbReference>
<keyword evidence="1" id="KW-1133">Transmembrane helix</keyword>
<dbReference type="Gene3D" id="3.30.565.10">
    <property type="entry name" value="Histidine kinase-like ATPase, C-terminal domain"/>
    <property type="match status" value="1"/>
</dbReference>
<dbReference type="InterPro" id="IPR050640">
    <property type="entry name" value="Bact_2-comp_sensor_kinase"/>
</dbReference>
<feature type="transmembrane region" description="Helical" evidence="1">
    <location>
        <begin position="34"/>
        <end position="52"/>
    </location>
</feature>
<dbReference type="Pfam" id="PF06580">
    <property type="entry name" value="His_kinase"/>
    <property type="match status" value="1"/>
</dbReference>
<dbReference type="GO" id="GO:0016020">
    <property type="term" value="C:membrane"/>
    <property type="evidence" value="ECO:0007669"/>
    <property type="project" value="InterPro"/>
</dbReference>
<dbReference type="STRING" id="1419482.SAMN05444266_104194"/>
<proteinExistence type="predicted"/>
<evidence type="ECO:0000256" key="1">
    <source>
        <dbReference type="SAM" id="Phobius"/>
    </source>
</evidence>
<accession>A0A1M7C4T0</accession>
<evidence type="ECO:0000313" key="4">
    <source>
        <dbReference type="Proteomes" id="UP000184420"/>
    </source>
</evidence>
<dbReference type="EMBL" id="FRBL01000004">
    <property type="protein sequence ID" value="SHL62235.1"/>
    <property type="molecule type" value="Genomic_DNA"/>
</dbReference>
<keyword evidence="3" id="KW-0418">Kinase</keyword>
<evidence type="ECO:0000313" key="3">
    <source>
        <dbReference type="EMBL" id="SHL62235.1"/>
    </source>
</evidence>
<reference evidence="3 4" key="1">
    <citation type="submission" date="2016-11" db="EMBL/GenBank/DDBJ databases">
        <authorList>
            <person name="Jaros S."/>
            <person name="Januszkiewicz K."/>
            <person name="Wedrychowicz H."/>
        </authorList>
    </citation>
    <scope>NUCLEOTIDE SEQUENCE [LARGE SCALE GENOMIC DNA]</scope>
    <source>
        <strain evidence="3 4">DSM 27406</strain>
    </source>
</reference>
<dbReference type="PANTHER" id="PTHR34220:SF7">
    <property type="entry name" value="SENSOR HISTIDINE KINASE YPDA"/>
    <property type="match status" value="1"/>
</dbReference>
<keyword evidence="1" id="KW-0812">Transmembrane</keyword>
<keyword evidence="3" id="KW-0808">Transferase</keyword>
<gene>
    <name evidence="3" type="ORF">SAMN05444266_104194</name>
</gene>
<keyword evidence="1" id="KW-0472">Membrane</keyword>
<dbReference type="PANTHER" id="PTHR34220">
    <property type="entry name" value="SENSOR HISTIDINE KINASE YPDA"/>
    <property type="match status" value="1"/>
</dbReference>
<evidence type="ECO:0000259" key="2">
    <source>
        <dbReference type="Pfam" id="PF06580"/>
    </source>
</evidence>
<protein>
    <submittedName>
        <fullName evidence="3">Histidine kinase</fullName>
    </submittedName>
</protein>
<feature type="transmembrane region" description="Helical" evidence="1">
    <location>
        <begin position="100"/>
        <end position="118"/>
    </location>
</feature>
<dbReference type="Proteomes" id="UP000184420">
    <property type="component" value="Unassembled WGS sequence"/>
</dbReference>
<feature type="transmembrane region" description="Helical" evidence="1">
    <location>
        <begin position="58"/>
        <end position="79"/>
    </location>
</feature>
<dbReference type="GO" id="GO:0000155">
    <property type="term" value="F:phosphorelay sensor kinase activity"/>
    <property type="evidence" value="ECO:0007669"/>
    <property type="project" value="InterPro"/>
</dbReference>